<evidence type="ECO:0000313" key="1">
    <source>
        <dbReference type="EMBL" id="EEF41310.1"/>
    </source>
</evidence>
<dbReference type="AlphaFoldDB" id="B9S590"/>
<gene>
    <name evidence="1" type="ORF">RCOM_1723410</name>
</gene>
<sequence>MNTTSTTTAPATILEDEVPDEPFPFSAMLVVEFVCPVIAAEPLVNETLEAGCFGADAGIEFDDIGGVLETKR</sequence>
<name>B9S590_RICCO</name>
<accession>B9S590</accession>
<protein>
    <submittedName>
        <fullName evidence="1">Uncharacterized protein</fullName>
    </submittedName>
</protein>
<dbReference type="Proteomes" id="UP000008311">
    <property type="component" value="Unassembled WGS sequence"/>
</dbReference>
<organism evidence="1 2">
    <name type="scientific">Ricinus communis</name>
    <name type="common">Castor bean</name>
    <dbReference type="NCBI Taxonomy" id="3988"/>
    <lineage>
        <taxon>Eukaryota</taxon>
        <taxon>Viridiplantae</taxon>
        <taxon>Streptophyta</taxon>
        <taxon>Embryophyta</taxon>
        <taxon>Tracheophyta</taxon>
        <taxon>Spermatophyta</taxon>
        <taxon>Magnoliopsida</taxon>
        <taxon>eudicotyledons</taxon>
        <taxon>Gunneridae</taxon>
        <taxon>Pentapetalae</taxon>
        <taxon>rosids</taxon>
        <taxon>fabids</taxon>
        <taxon>Malpighiales</taxon>
        <taxon>Euphorbiaceae</taxon>
        <taxon>Acalyphoideae</taxon>
        <taxon>Acalypheae</taxon>
        <taxon>Ricinus</taxon>
    </lineage>
</organism>
<reference evidence="2" key="1">
    <citation type="journal article" date="2010" name="Nat. Biotechnol.">
        <title>Draft genome sequence of the oilseed species Ricinus communis.</title>
        <authorList>
            <person name="Chan A.P."/>
            <person name="Crabtree J."/>
            <person name="Zhao Q."/>
            <person name="Lorenzi H."/>
            <person name="Orvis J."/>
            <person name="Puiu D."/>
            <person name="Melake-Berhan A."/>
            <person name="Jones K.M."/>
            <person name="Redman J."/>
            <person name="Chen G."/>
            <person name="Cahoon E.B."/>
            <person name="Gedil M."/>
            <person name="Stanke M."/>
            <person name="Haas B.J."/>
            <person name="Wortman J.R."/>
            <person name="Fraser-Liggett C.M."/>
            <person name="Ravel J."/>
            <person name="Rabinowicz P.D."/>
        </authorList>
    </citation>
    <scope>NUCLEOTIDE SEQUENCE [LARGE SCALE GENOMIC DNA]</scope>
    <source>
        <strain evidence="2">cv. Hale</strain>
    </source>
</reference>
<dbReference type="EMBL" id="EQ973868">
    <property type="protein sequence ID" value="EEF41310.1"/>
    <property type="molecule type" value="Genomic_DNA"/>
</dbReference>
<dbReference type="InParanoid" id="B9S590"/>
<keyword evidence="2" id="KW-1185">Reference proteome</keyword>
<proteinExistence type="predicted"/>
<evidence type="ECO:0000313" key="2">
    <source>
        <dbReference type="Proteomes" id="UP000008311"/>
    </source>
</evidence>